<dbReference type="SMART" id="SM00138">
    <property type="entry name" value="MeTrc"/>
    <property type="match status" value="1"/>
</dbReference>
<dbReference type="PANTHER" id="PTHR24422">
    <property type="entry name" value="CHEMOTAXIS PROTEIN METHYLTRANSFERASE"/>
    <property type="match status" value="1"/>
</dbReference>
<comment type="caution">
    <text evidence="6">The sequence shown here is derived from an EMBL/GenBank/DDBJ whole genome shotgun (WGS) entry which is preliminary data.</text>
</comment>
<keyword evidence="7" id="KW-1185">Reference proteome</keyword>
<evidence type="ECO:0000256" key="4">
    <source>
        <dbReference type="PROSITE-ProRule" id="PRU00339"/>
    </source>
</evidence>
<dbReference type="InterPro" id="IPR050903">
    <property type="entry name" value="Bact_Chemotaxis_MeTrfase"/>
</dbReference>
<dbReference type="GO" id="GO:0008757">
    <property type="term" value="F:S-adenosylmethionine-dependent methyltransferase activity"/>
    <property type="evidence" value="ECO:0007669"/>
    <property type="project" value="InterPro"/>
</dbReference>
<dbReference type="Pfam" id="PF01739">
    <property type="entry name" value="CheR"/>
    <property type="match status" value="1"/>
</dbReference>
<dbReference type="InterPro" id="IPR029063">
    <property type="entry name" value="SAM-dependent_MTases_sf"/>
</dbReference>
<dbReference type="Pfam" id="PF14559">
    <property type="entry name" value="TPR_19"/>
    <property type="match status" value="1"/>
</dbReference>
<evidence type="ECO:0000313" key="7">
    <source>
        <dbReference type="Proteomes" id="UP000054010"/>
    </source>
</evidence>
<keyword evidence="4" id="KW-0802">TPR repeat</keyword>
<name>E1IGI2_9CHLR</name>
<dbReference type="InterPro" id="IPR011990">
    <property type="entry name" value="TPR-like_helical_dom_sf"/>
</dbReference>
<dbReference type="Proteomes" id="UP000054010">
    <property type="component" value="Unassembled WGS sequence"/>
</dbReference>
<keyword evidence="2" id="KW-0808">Transferase</keyword>
<evidence type="ECO:0000256" key="3">
    <source>
        <dbReference type="ARBA" id="ARBA00022691"/>
    </source>
</evidence>
<feature type="domain" description="CheR-type methyltransferase" evidence="5">
    <location>
        <begin position="10"/>
        <end position="282"/>
    </location>
</feature>
<reference evidence="6 7" key="1">
    <citation type="journal article" date="2011" name="J. Bacteriol.">
        <title>Draft genome sequence of the anoxygenic filamentous phototrophic bacterium Oscillochloris trichoides subsp. DG-6.</title>
        <authorList>
            <person name="Kuznetsov B.B."/>
            <person name="Ivanovsky R.N."/>
            <person name="Keppen O.I."/>
            <person name="Sukhacheva M.V."/>
            <person name="Bumazhkin B.K."/>
            <person name="Patutina E.O."/>
            <person name="Beletsky A.V."/>
            <person name="Mardanov A.V."/>
            <person name="Baslerov R.V."/>
            <person name="Panteleeva A.N."/>
            <person name="Kolganova T.V."/>
            <person name="Ravin N.V."/>
            <person name="Skryabin K.G."/>
        </authorList>
    </citation>
    <scope>NUCLEOTIDE SEQUENCE [LARGE SCALE GENOMIC DNA]</scope>
    <source>
        <strain evidence="6 7">DG-6</strain>
    </source>
</reference>
<dbReference type="SUPFAM" id="SSF48452">
    <property type="entry name" value="TPR-like"/>
    <property type="match status" value="1"/>
</dbReference>
<keyword evidence="1 6" id="KW-0489">Methyltransferase</keyword>
<dbReference type="SMART" id="SM00028">
    <property type="entry name" value="TPR"/>
    <property type="match status" value="3"/>
</dbReference>
<dbReference type="eggNOG" id="COG1352">
    <property type="taxonomic scope" value="Bacteria"/>
</dbReference>
<proteinExistence type="predicted"/>
<dbReference type="InterPro" id="IPR019734">
    <property type="entry name" value="TPR_rpt"/>
</dbReference>
<dbReference type="HOGENOM" id="CLU_025854_4_1_0"/>
<gene>
    <name evidence="6" type="ORF">OSCT_2433</name>
</gene>
<evidence type="ECO:0000256" key="1">
    <source>
        <dbReference type="ARBA" id="ARBA00022603"/>
    </source>
</evidence>
<evidence type="ECO:0000313" key="6">
    <source>
        <dbReference type="EMBL" id="EFO79748.1"/>
    </source>
</evidence>
<dbReference type="eggNOG" id="COG0457">
    <property type="taxonomic scope" value="Bacteria"/>
</dbReference>
<dbReference type="PRINTS" id="PR00996">
    <property type="entry name" value="CHERMTFRASE"/>
</dbReference>
<dbReference type="PANTHER" id="PTHR24422:SF19">
    <property type="entry name" value="CHEMOTAXIS PROTEIN METHYLTRANSFERASE"/>
    <property type="match status" value="1"/>
</dbReference>
<dbReference type="Gene3D" id="1.25.40.10">
    <property type="entry name" value="Tetratricopeptide repeat domain"/>
    <property type="match status" value="1"/>
</dbReference>
<dbReference type="GO" id="GO:0032259">
    <property type="term" value="P:methylation"/>
    <property type="evidence" value="ECO:0007669"/>
    <property type="project" value="UniProtKB-KW"/>
</dbReference>
<evidence type="ECO:0000259" key="5">
    <source>
        <dbReference type="PROSITE" id="PS50123"/>
    </source>
</evidence>
<dbReference type="Gene3D" id="3.40.50.150">
    <property type="entry name" value="Vaccinia Virus protein VP39"/>
    <property type="match status" value="1"/>
</dbReference>
<dbReference type="PROSITE" id="PS50123">
    <property type="entry name" value="CHER"/>
    <property type="match status" value="1"/>
</dbReference>
<accession>E1IGI2</accession>
<dbReference type="AlphaFoldDB" id="E1IGI2"/>
<evidence type="ECO:0000256" key="2">
    <source>
        <dbReference type="ARBA" id="ARBA00022679"/>
    </source>
</evidence>
<protein>
    <submittedName>
        <fullName evidence="6">MCP methyltransferase, CheR-type with Tpr repeats</fullName>
    </submittedName>
</protein>
<sequence length="485" mass="54245">MKQPVAPTNELGPAHLATLRDLLATYCGVYLDDSRHESLRSAVRRRAQQRSLPLPVYAEALATEAERPELHLLAELLLNHETVFFRHRLHMAALGKTIIPELHQRLAPGIPIRIWSAGCATGEEVYSIAITALEALGNPPARPLEIVGSDLSSAALARARTGRYRGRTIGNLSADQRRRFFRPFGDDGLEVNEHLRRVVHFEQRNLLEPFPAEFQGMQIIFCQNVTIYFQIETCRTLMARFYDLMAEGGTLFLGFSETLWNIFNRFRWREVDGTYVYQKDRSLPAAAPRRPVTPAVPTFSTLPERVVRPSLSSVRPAQDVVTQGRNLIDAGKSEAALDMLEHTPLGGPQVPQLLALSAHAHANRGDLDLAAAEAHRALELDALTTEAHLLIGLIHARQEQPTSAIKHLERARYLDPNAAQISFHLAECYRQLGRMDAARREYRNTIQKLAGEPPERLIDGVAVGWLAETCQRYLTILGPSNEKKG</sequence>
<feature type="repeat" description="TPR" evidence="4">
    <location>
        <begin position="385"/>
        <end position="418"/>
    </location>
</feature>
<dbReference type="EMBL" id="ADVR01000106">
    <property type="protein sequence ID" value="EFO79748.1"/>
    <property type="molecule type" value="Genomic_DNA"/>
</dbReference>
<organism evidence="6 7">
    <name type="scientific">Oscillochloris trichoides DG-6</name>
    <dbReference type="NCBI Taxonomy" id="765420"/>
    <lineage>
        <taxon>Bacteria</taxon>
        <taxon>Bacillati</taxon>
        <taxon>Chloroflexota</taxon>
        <taxon>Chloroflexia</taxon>
        <taxon>Chloroflexales</taxon>
        <taxon>Chloroflexineae</taxon>
        <taxon>Oscillochloridaceae</taxon>
        <taxon>Oscillochloris</taxon>
    </lineage>
</organism>
<dbReference type="InterPro" id="IPR000780">
    <property type="entry name" value="CheR_MeTrfase"/>
</dbReference>
<keyword evidence="3" id="KW-0949">S-adenosyl-L-methionine</keyword>
<dbReference type="PROSITE" id="PS50005">
    <property type="entry name" value="TPR"/>
    <property type="match status" value="1"/>
</dbReference>
<dbReference type="SUPFAM" id="SSF53335">
    <property type="entry name" value="S-adenosyl-L-methionine-dependent methyltransferases"/>
    <property type="match status" value="1"/>
</dbReference>
<dbReference type="STRING" id="765420.OSCT_2433"/>
<dbReference type="InterPro" id="IPR022642">
    <property type="entry name" value="CheR_C"/>
</dbReference>